<dbReference type="Pfam" id="PF16326">
    <property type="entry name" value="ABC_tran_CTD"/>
    <property type="match status" value="1"/>
</dbReference>
<dbReference type="InterPro" id="IPR051309">
    <property type="entry name" value="ABCF_ATPase"/>
</dbReference>
<dbReference type="KEGG" id="mcg:GL4_0173"/>
<feature type="region of interest" description="Disordered" evidence="5">
    <location>
        <begin position="497"/>
        <end position="544"/>
    </location>
</feature>
<dbReference type="EMBL" id="AP014648">
    <property type="protein sequence ID" value="BAQ15643.1"/>
    <property type="molecule type" value="Genomic_DNA"/>
</dbReference>
<dbReference type="InterPro" id="IPR032524">
    <property type="entry name" value="ABC_tran_C"/>
</dbReference>
<comment type="catalytic activity">
    <reaction evidence="3">
        <text>ATP + H2O = ADP + phosphate + H(+)</text>
        <dbReference type="Rhea" id="RHEA:13065"/>
        <dbReference type="ChEBI" id="CHEBI:15377"/>
        <dbReference type="ChEBI" id="CHEBI:15378"/>
        <dbReference type="ChEBI" id="CHEBI:30616"/>
        <dbReference type="ChEBI" id="CHEBI:43474"/>
        <dbReference type="ChEBI" id="CHEBI:456216"/>
    </reaction>
</comment>
<dbReference type="PROSITE" id="PS50893">
    <property type="entry name" value="ABC_TRANSPORTER_2"/>
    <property type="match status" value="2"/>
</dbReference>
<dbReference type="RefSeq" id="WP_045363504.1">
    <property type="nucleotide sequence ID" value="NZ_AP014648.1"/>
</dbReference>
<dbReference type="HOGENOM" id="CLU_000604_36_0_5"/>
<protein>
    <submittedName>
        <fullName evidence="7">ABC transporter, ATP-binding protein</fullName>
    </submittedName>
</protein>
<dbReference type="STRING" id="1384459.GL4_0173"/>
<dbReference type="CDD" id="cd03221">
    <property type="entry name" value="ABCF_EF-3"/>
    <property type="match status" value="2"/>
</dbReference>
<dbReference type="FunFam" id="3.40.50.300:FF:000309">
    <property type="entry name" value="ABC transporter ATP-binding protein"/>
    <property type="match status" value="1"/>
</dbReference>
<gene>
    <name evidence="7" type="ORF">GL4_0173</name>
</gene>
<dbReference type="Proteomes" id="UP000031643">
    <property type="component" value="Chromosome"/>
</dbReference>
<evidence type="ECO:0000256" key="4">
    <source>
        <dbReference type="ARBA" id="ARBA00061478"/>
    </source>
</evidence>
<dbReference type="InterPro" id="IPR003439">
    <property type="entry name" value="ABC_transporter-like_ATP-bd"/>
</dbReference>
<evidence type="ECO:0000259" key="6">
    <source>
        <dbReference type="PROSITE" id="PS50893"/>
    </source>
</evidence>
<feature type="domain" description="ABC transporter" evidence="6">
    <location>
        <begin position="7"/>
        <end position="217"/>
    </location>
</feature>
<organism evidence="7 8">
    <name type="scientific">Methyloceanibacter caenitepidi</name>
    <dbReference type="NCBI Taxonomy" id="1384459"/>
    <lineage>
        <taxon>Bacteria</taxon>
        <taxon>Pseudomonadati</taxon>
        <taxon>Pseudomonadota</taxon>
        <taxon>Alphaproteobacteria</taxon>
        <taxon>Hyphomicrobiales</taxon>
        <taxon>Hyphomicrobiaceae</taxon>
        <taxon>Methyloceanibacter</taxon>
    </lineage>
</organism>
<dbReference type="Gene3D" id="1.10.287.380">
    <property type="entry name" value="Valyl-tRNA synthetase, C-terminal domain"/>
    <property type="match status" value="1"/>
</dbReference>
<dbReference type="GO" id="GO:0003677">
    <property type="term" value="F:DNA binding"/>
    <property type="evidence" value="ECO:0007669"/>
    <property type="project" value="InterPro"/>
</dbReference>
<sequence>MAPPPLLLLKDISLSYGSKPLLSDAVLSIGQGERLCLVGRNGSGKSTLLKIAAGMIEPDAGSRFVQPGATIRYLAQEPDLSAYATTGAFVEAGLNPGDDPHRARQLLESLGLTGDEKPSNLSGGETRRAALAQVLAPDPDIVLLDEPTNHLDVAAIEELEAVLKASRSALVLISHDRRFLETLSQATVWLDRGITRRLEEGFGAFEAWRDGILEDEETARHKLDRKIVREEHWLRYGVSARRKRNQRRLENLVSLRGERTVAKRNRTQADVKMAAHEANESGRKVIEARGLAKRYGDQILVRDFSIKIARGDRVGLVGPNGAGKTTLINMLTGALEPDAGRVKFGTNLEVATLDQKREQLDPERSVAATLTGGSGDTVIINGEERHIISYMKDFLFEPEQARTPIKVLSGGERGRLMLALALAHPSNVLVLDEPTNDLDLETLDVLQELLADYPGTVLLVSHDRDFLDRTVTSIVASEGDGRWIEYAGGYTDMVAQRGAGVGTPKRDKPAAKSRENGTAPPPKVPPAPRKRLSPKEQHLLKTAPERMDKLTEEIRRLEQVLADPHLYTRDRDAFTAAAEALGKAQAELAAVEEEWLRLELLQEEIAANAAAPFAP</sequence>
<evidence type="ECO:0000256" key="1">
    <source>
        <dbReference type="ARBA" id="ARBA00022741"/>
    </source>
</evidence>
<keyword evidence="2 7" id="KW-0067">ATP-binding</keyword>
<name>A0A0A8JXW7_9HYPH</name>
<feature type="domain" description="ABC transporter" evidence="6">
    <location>
        <begin position="286"/>
        <end position="503"/>
    </location>
</feature>
<keyword evidence="1" id="KW-0547">Nucleotide-binding</keyword>
<dbReference type="SUPFAM" id="SSF52540">
    <property type="entry name" value="P-loop containing nucleoside triphosphate hydrolases"/>
    <property type="match status" value="2"/>
</dbReference>
<dbReference type="PANTHER" id="PTHR42855">
    <property type="entry name" value="ABC TRANSPORTER ATP-BINDING SUBUNIT"/>
    <property type="match status" value="1"/>
</dbReference>
<dbReference type="GO" id="GO:0005524">
    <property type="term" value="F:ATP binding"/>
    <property type="evidence" value="ECO:0007669"/>
    <property type="project" value="UniProtKB-KW"/>
</dbReference>
<evidence type="ECO:0000256" key="2">
    <source>
        <dbReference type="ARBA" id="ARBA00022840"/>
    </source>
</evidence>
<dbReference type="InterPro" id="IPR003593">
    <property type="entry name" value="AAA+_ATPase"/>
</dbReference>
<feature type="compositionally biased region" description="Basic and acidic residues" evidence="5">
    <location>
        <begin position="533"/>
        <end position="544"/>
    </location>
</feature>
<reference evidence="7 8" key="1">
    <citation type="submission" date="2014-09" db="EMBL/GenBank/DDBJ databases">
        <title>Genome sequencing of Methyloceanibacter caenitepidi Gela4.</title>
        <authorList>
            <person name="Takeuchi M."/>
            <person name="Susumu S."/>
            <person name="Kamagata Y."/>
            <person name="Oshima K."/>
            <person name="Hattori M."/>
            <person name="Iwasaki W."/>
        </authorList>
    </citation>
    <scope>NUCLEOTIDE SEQUENCE [LARGE SCALE GENOMIC DNA]</scope>
    <source>
        <strain evidence="7 8">Gela4</strain>
    </source>
</reference>
<keyword evidence="8" id="KW-1185">Reference proteome</keyword>
<feature type="compositionally biased region" description="Basic and acidic residues" evidence="5">
    <location>
        <begin position="504"/>
        <end position="515"/>
    </location>
</feature>
<proteinExistence type="inferred from homology"/>
<dbReference type="PANTHER" id="PTHR42855:SF1">
    <property type="entry name" value="ABC TRANSPORTER DOMAIN-CONTAINING PROTEIN"/>
    <property type="match status" value="1"/>
</dbReference>
<dbReference type="AlphaFoldDB" id="A0A0A8JXW7"/>
<evidence type="ECO:0000313" key="8">
    <source>
        <dbReference type="Proteomes" id="UP000031643"/>
    </source>
</evidence>
<dbReference type="OrthoDB" id="9808609at2"/>
<dbReference type="Gene3D" id="3.40.50.300">
    <property type="entry name" value="P-loop containing nucleotide triphosphate hydrolases"/>
    <property type="match status" value="2"/>
</dbReference>
<accession>A0A0A8JXW7</accession>
<dbReference type="SMART" id="SM00382">
    <property type="entry name" value="AAA"/>
    <property type="match status" value="2"/>
</dbReference>
<dbReference type="Pfam" id="PF00005">
    <property type="entry name" value="ABC_tran"/>
    <property type="match status" value="2"/>
</dbReference>
<evidence type="ECO:0000313" key="7">
    <source>
        <dbReference type="EMBL" id="BAQ15643.1"/>
    </source>
</evidence>
<dbReference type="InterPro" id="IPR027417">
    <property type="entry name" value="P-loop_NTPase"/>
</dbReference>
<comment type="similarity">
    <text evidence="4">Belongs to the ABC transporter superfamily. ABCF family. Uup subfamily.</text>
</comment>
<evidence type="ECO:0000256" key="5">
    <source>
        <dbReference type="SAM" id="MobiDB-lite"/>
    </source>
</evidence>
<dbReference type="InterPro" id="IPR037118">
    <property type="entry name" value="Val-tRNA_synth_C_sf"/>
</dbReference>
<evidence type="ECO:0000256" key="3">
    <source>
        <dbReference type="ARBA" id="ARBA00049360"/>
    </source>
</evidence>
<dbReference type="GO" id="GO:0016887">
    <property type="term" value="F:ATP hydrolysis activity"/>
    <property type="evidence" value="ECO:0007669"/>
    <property type="project" value="InterPro"/>
</dbReference>